<accession>A0ABW2E371</accession>
<dbReference type="Proteomes" id="UP001596409">
    <property type="component" value="Unassembled WGS sequence"/>
</dbReference>
<reference evidence="3" key="1">
    <citation type="journal article" date="2019" name="Int. J. Syst. Evol. Microbiol.">
        <title>The Global Catalogue of Microorganisms (GCM) 10K type strain sequencing project: providing services to taxonomists for standard genome sequencing and annotation.</title>
        <authorList>
            <consortium name="The Broad Institute Genomics Platform"/>
            <consortium name="The Broad Institute Genome Sequencing Center for Infectious Disease"/>
            <person name="Wu L."/>
            <person name="Ma J."/>
        </authorList>
    </citation>
    <scope>NUCLEOTIDE SEQUENCE [LARGE SCALE GENOMIC DNA]</scope>
    <source>
        <strain evidence="3">JCM 4855</strain>
    </source>
</reference>
<dbReference type="EMBL" id="JBHSYM010000049">
    <property type="protein sequence ID" value="MFC7014546.1"/>
    <property type="molecule type" value="Genomic_DNA"/>
</dbReference>
<organism evidence="2 3">
    <name type="scientific">Streptomyces viridiviolaceus</name>
    <dbReference type="NCBI Taxonomy" id="68282"/>
    <lineage>
        <taxon>Bacteria</taxon>
        <taxon>Bacillati</taxon>
        <taxon>Actinomycetota</taxon>
        <taxon>Actinomycetes</taxon>
        <taxon>Kitasatosporales</taxon>
        <taxon>Streptomycetaceae</taxon>
        <taxon>Streptomyces</taxon>
    </lineage>
</organism>
<sequence length="49" mass="4886">MELCAWVLPADAGVVRSPLHALAGLGFGTSFPPTPGERDGKGGVGAHGQ</sequence>
<feature type="region of interest" description="Disordered" evidence="1">
    <location>
        <begin position="27"/>
        <end position="49"/>
    </location>
</feature>
<keyword evidence="3" id="KW-1185">Reference proteome</keyword>
<evidence type="ECO:0000313" key="2">
    <source>
        <dbReference type="EMBL" id="MFC7014546.1"/>
    </source>
</evidence>
<evidence type="ECO:0000313" key="3">
    <source>
        <dbReference type="Proteomes" id="UP001596409"/>
    </source>
</evidence>
<protein>
    <submittedName>
        <fullName evidence="2">Uncharacterized protein</fullName>
    </submittedName>
</protein>
<comment type="caution">
    <text evidence="2">The sequence shown here is derived from an EMBL/GenBank/DDBJ whole genome shotgun (WGS) entry which is preliminary data.</text>
</comment>
<proteinExistence type="predicted"/>
<gene>
    <name evidence="2" type="ORF">ACFQMH_23105</name>
</gene>
<name>A0ABW2E371_9ACTN</name>
<evidence type="ECO:0000256" key="1">
    <source>
        <dbReference type="SAM" id="MobiDB-lite"/>
    </source>
</evidence>